<protein>
    <submittedName>
        <fullName evidence="1">Phage tail protein</fullName>
    </submittedName>
</protein>
<keyword evidence="2" id="KW-1185">Reference proteome</keyword>
<dbReference type="EMBL" id="JAAGOB010000001">
    <property type="protein sequence ID" value="NED93722.1"/>
    <property type="molecule type" value="Genomic_DNA"/>
</dbReference>
<gene>
    <name evidence="1" type="ORF">G1H11_00145</name>
</gene>
<dbReference type="Pfam" id="PF06841">
    <property type="entry name" value="Phage_T4_gp19"/>
    <property type="match status" value="1"/>
</dbReference>
<dbReference type="PANTHER" id="PTHR38009">
    <property type="entry name" value="CONSERVED HYPOTHETICAL PHAGE TAIL PROTEIN"/>
    <property type="match status" value="1"/>
</dbReference>
<dbReference type="RefSeq" id="WP_163814938.1">
    <property type="nucleotide sequence ID" value="NZ_JAAGOB010000001.1"/>
</dbReference>
<dbReference type="Proteomes" id="UP000469185">
    <property type="component" value="Unassembled WGS sequence"/>
</dbReference>
<dbReference type="InterPro" id="IPR011747">
    <property type="entry name" value="CHP02241"/>
</dbReference>
<dbReference type="NCBIfam" id="TIGR02241">
    <property type="entry name" value="conserved hypothetical phage tail region protein"/>
    <property type="match status" value="1"/>
</dbReference>
<dbReference type="PANTHER" id="PTHR38009:SF1">
    <property type="entry name" value="CONSERVED HYPOTHETICAL PHAGE TAIL PROTEIN"/>
    <property type="match status" value="1"/>
</dbReference>
<dbReference type="GO" id="GO:0005198">
    <property type="term" value="F:structural molecule activity"/>
    <property type="evidence" value="ECO:0007669"/>
    <property type="project" value="InterPro"/>
</dbReference>
<evidence type="ECO:0000313" key="1">
    <source>
        <dbReference type="EMBL" id="NED93722.1"/>
    </source>
</evidence>
<evidence type="ECO:0000313" key="2">
    <source>
        <dbReference type="Proteomes" id="UP000469185"/>
    </source>
</evidence>
<dbReference type="AlphaFoldDB" id="A0A6N9YFI7"/>
<organism evidence="1 2">
    <name type="scientific">Phytoactinopolyspora alkaliphila</name>
    <dbReference type="NCBI Taxonomy" id="1783498"/>
    <lineage>
        <taxon>Bacteria</taxon>
        <taxon>Bacillati</taxon>
        <taxon>Actinomycetota</taxon>
        <taxon>Actinomycetes</taxon>
        <taxon>Jiangellales</taxon>
        <taxon>Jiangellaceae</taxon>
        <taxon>Phytoactinopolyspora</taxon>
    </lineage>
</organism>
<dbReference type="InterPro" id="IPR010667">
    <property type="entry name" value="Phage_T4_Gp19"/>
</dbReference>
<name>A0A6N9YFI7_9ACTN</name>
<sequence>MAASGLFKNDPIIAQNFFLEIDGQVITALMTVSGLDIEVGVMKVTQGGADGMKQQVKSLGQAVETPDLQLTRVAPLDSTSDPMWKWFEDIRTGGLSANARDAKRKNGSVVLYDSSREEVARFNFFSGWPSKISTDQLSVDGGEAVKETITLVIERLERVK</sequence>
<accession>A0A6N9YFI7</accession>
<reference evidence="1 2" key="1">
    <citation type="submission" date="2020-02" db="EMBL/GenBank/DDBJ databases">
        <authorList>
            <person name="Li X.-J."/>
            <person name="Feng X.-M."/>
        </authorList>
    </citation>
    <scope>NUCLEOTIDE SEQUENCE [LARGE SCALE GENOMIC DNA]</scope>
    <source>
        <strain evidence="1 2">CGMCC 4.7225</strain>
    </source>
</reference>
<comment type="caution">
    <text evidence="1">The sequence shown here is derived from an EMBL/GenBank/DDBJ whole genome shotgun (WGS) entry which is preliminary data.</text>
</comment>
<proteinExistence type="predicted"/>